<evidence type="ECO:0000313" key="1">
    <source>
        <dbReference type="EMBL" id="QNB45221.1"/>
    </source>
</evidence>
<evidence type="ECO:0000313" key="2">
    <source>
        <dbReference type="Proteomes" id="UP000515847"/>
    </source>
</evidence>
<gene>
    <name evidence="1" type="primary">ytxC</name>
    <name evidence="1" type="ORF">BR63_02145</name>
</gene>
<keyword evidence="2" id="KW-1185">Reference proteome</keyword>
<reference evidence="1 2" key="1">
    <citation type="journal article" date="2019" name="Front. Microbiol.">
        <title>Thermoanaerosceptrum fracticalcis gen. nov. sp. nov., a Novel Fumarate-Fermenting Microorganism From a Deep Fractured Carbonate Aquifer of the US Great Basin.</title>
        <authorList>
            <person name="Hamilton-Brehm S.D."/>
            <person name="Stewart L.E."/>
            <person name="Zavarin M."/>
            <person name="Caldwell M."/>
            <person name="Lawson P.A."/>
            <person name="Onstott T.C."/>
            <person name="Grzymski J."/>
            <person name="Neveux I."/>
            <person name="Lollar B.S."/>
            <person name="Russell C.E."/>
            <person name="Moser D.P."/>
        </authorList>
    </citation>
    <scope>NUCLEOTIDE SEQUENCE [LARGE SCALE GENOMIC DNA]</scope>
    <source>
        <strain evidence="1 2">DRI-13</strain>
    </source>
</reference>
<dbReference type="KEGG" id="tfr:BR63_02145"/>
<dbReference type="EMBL" id="CP045798">
    <property type="protein sequence ID" value="QNB45221.1"/>
    <property type="molecule type" value="Genomic_DNA"/>
</dbReference>
<name>A0A7G6DZG7_THEFR</name>
<dbReference type="Pfam" id="PF08812">
    <property type="entry name" value="YtxC"/>
    <property type="match status" value="1"/>
</dbReference>
<dbReference type="Proteomes" id="UP000515847">
    <property type="component" value="Chromosome"/>
</dbReference>
<protein>
    <submittedName>
        <fullName evidence="1">Putative sporulation protein YtxC</fullName>
    </submittedName>
</protein>
<sequence length="301" mass="34986">MKGVKFLLEPISIGTYTSPNVLFNRLNSELEFLQREGLPLHIDINKVGNFTFLGCEITGDNTGTSEEEVFNITKFYIANCLADIIVNEWESRIIKKIVRNTYYYYNEEEKQTILNKAKEILNPLGSNSYHQNERKEKVMVKILEYLDMHKELILEGFVNFRLKDYQNELEDVVNSAVDEFLLEKEYMEFIRLLRYFVDIQEPRVKTIQVIFKQTGKFNLLDENDKPVNNDYLEGFVVDLLDNEINYEDLLISALITLAPKEVILHLENGVVSGDIVTTIKNVFSNRVVMCSGCSKCRHPEK</sequence>
<organism evidence="1 2">
    <name type="scientific">Thermanaerosceptrum fracticalcis</name>
    <dbReference type="NCBI Taxonomy" id="1712410"/>
    <lineage>
        <taxon>Bacteria</taxon>
        <taxon>Bacillati</taxon>
        <taxon>Bacillota</taxon>
        <taxon>Clostridia</taxon>
        <taxon>Eubacteriales</taxon>
        <taxon>Peptococcaceae</taxon>
        <taxon>Thermanaerosceptrum</taxon>
    </lineage>
</organism>
<accession>A0A7G6DZG7</accession>
<proteinExistence type="predicted"/>
<dbReference type="NCBIfam" id="TIGR02834">
    <property type="entry name" value="spo_ytxC"/>
    <property type="match status" value="1"/>
</dbReference>
<dbReference type="InterPro" id="IPR014199">
    <property type="entry name" value="Spore_YtxC"/>
</dbReference>
<dbReference type="AlphaFoldDB" id="A0A7G6DZG7"/>